<dbReference type="InterPro" id="IPR013325">
    <property type="entry name" value="RNA_pol_sigma_r2"/>
</dbReference>
<proteinExistence type="inferred from homology"/>
<dbReference type="Gene3D" id="1.10.1740.10">
    <property type="match status" value="1"/>
</dbReference>
<name>A0ABW4ASZ4_9ACTN</name>
<dbReference type="InterPro" id="IPR039425">
    <property type="entry name" value="RNA_pol_sigma-70-like"/>
</dbReference>
<dbReference type="Gene3D" id="1.10.10.10">
    <property type="entry name" value="Winged helix-like DNA-binding domain superfamily/Winged helix DNA-binding domain"/>
    <property type="match status" value="1"/>
</dbReference>
<evidence type="ECO:0000256" key="2">
    <source>
        <dbReference type="ARBA" id="ARBA00023015"/>
    </source>
</evidence>
<evidence type="ECO:0000256" key="4">
    <source>
        <dbReference type="ARBA" id="ARBA00023125"/>
    </source>
</evidence>
<keyword evidence="5" id="KW-0804">Transcription</keyword>
<feature type="domain" description="RNA polymerase sigma-70 region 2" evidence="7">
    <location>
        <begin position="39"/>
        <end position="101"/>
    </location>
</feature>
<evidence type="ECO:0000256" key="1">
    <source>
        <dbReference type="ARBA" id="ARBA00010641"/>
    </source>
</evidence>
<evidence type="ECO:0000256" key="6">
    <source>
        <dbReference type="SAM" id="MobiDB-lite"/>
    </source>
</evidence>
<gene>
    <name evidence="9" type="ORF">ACFQ5G_51700</name>
</gene>
<dbReference type="InterPro" id="IPR007627">
    <property type="entry name" value="RNA_pol_sigma70_r2"/>
</dbReference>
<dbReference type="SUPFAM" id="SSF88946">
    <property type="entry name" value="Sigma2 domain of RNA polymerase sigma factors"/>
    <property type="match status" value="1"/>
</dbReference>
<feature type="domain" description="RNA polymerase sigma factor 70 region 4 type 2" evidence="8">
    <location>
        <begin position="130"/>
        <end position="182"/>
    </location>
</feature>
<accession>A0ABW4ASZ4</accession>
<dbReference type="SUPFAM" id="SSF88659">
    <property type="entry name" value="Sigma3 and sigma4 domains of RNA polymerase sigma factors"/>
    <property type="match status" value="1"/>
</dbReference>
<dbReference type="CDD" id="cd06171">
    <property type="entry name" value="Sigma70_r4"/>
    <property type="match status" value="1"/>
</dbReference>
<keyword evidence="2" id="KW-0805">Transcription regulation</keyword>
<evidence type="ECO:0000313" key="10">
    <source>
        <dbReference type="Proteomes" id="UP001597183"/>
    </source>
</evidence>
<dbReference type="NCBIfam" id="TIGR02937">
    <property type="entry name" value="sigma70-ECF"/>
    <property type="match status" value="1"/>
</dbReference>
<keyword evidence="4" id="KW-0238">DNA-binding</keyword>
<dbReference type="EMBL" id="JBHTMK010000073">
    <property type="protein sequence ID" value="MFD1373849.1"/>
    <property type="molecule type" value="Genomic_DNA"/>
</dbReference>
<evidence type="ECO:0000259" key="7">
    <source>
        <dbReference type="Pfam" id="PF04542"/>
    </source>
</evidence>
<dbReference type="InterPro" id="IPR013249">
    <property type="entry name" value="RNA_pol_sigma70_r4_t2"/>
</dbReference>
<dbReference type="RefSeq" id="WP_317787196.1">
    <property type="nucleotide sequence ID" value="NZ_AP028461.1"/>
</dbReference>
<dbReference type="PANTHER" id="PTHR43133:SF50">
    <property type="entry name" value="ECF RNA POLYMERASE SIGMA FACTOR SIGM"/>
    <property type="match status" value="1"/>
</dbReference>
<evidence type="ECO:0000256" key="5">
    <source>
        <dbReference type="ARBA" id="ARBA00023163"/>
    </source>
</evidence>
<evidence type="ECO:0000259" key="8">
    <source>
        <dbReference type="Pfam" id="PF08281"/>
    </source>
</evidence>
<dbReference type="InterPro" id="IPR036388">
    <property type="entry name" value="WH-like_DNA-bd_sf"/>
</dbReference>
<dbReference type="Proteomes" id="UP001597183">
    <property type="component" value="Unassembled WGS sequence"/>
</dbReference>
<dbReference type="Pfam" id="PF04542">
    <property type="entry name" value="Sigma70_r2"/>
    <property type="match status" value="1"/>
</dbReference>
<dbReference type="InterPro" id="IPR014284">
    <property type="entry name" value="RNA_pol_sigma-70_dom"/>
</dbReference>
<dbReference type="PANTHER" id="PTHR43133">
    <property type="entry name" value="RNA POLYMERASE ECF-TYPE SIGMA FACTO"/>
    <property type="match status" value="1"/>
</dbReference>
<evidence type="ECO:0000256" key="3">
    <source>
        <dbReference type="ARBA" id="ARBA00023082"/>
    </source>
</evidence>
<dbReference type="Pfam" id="PF08281">
    <property type="entry name" value="Sigma70_r4_2"/>
    <property type="match status" value="1"/>
</dbReference>
<comment type="similarity">
    <text evidence="1">Belongs to the sigma-70 factor family. ECF subfamily.</text>
</comment>
<evidence type="ECO:0000313" key="9">
    <source>
        <dbReference type="EMBL" id="MFD1373849.1"/>
    </source>
</evidence>
<comment type="caution">
    <text evidence="9">The sequence shown here is derived from an EMBL/GenBank/DDBJ whole genome shotgun (WGS) entry which is preliminary data.</text>
</comment>
<keyword evidence="3" id="KW-0731">Sigma factor</keyword>
<dbReference type="InterPro" id="IPR013324">
    <property type="entry name" value="RNA_pol_sigma_r3/r4-like"/>
</dbReference>
<keyword evidence="10" id="KW-1185">Reference proteome</keyword>
<reference evidence="10" key="1">
    <citation type="journal article" date="2019" name="Int. J. Syst. Evol. Microbiol.">
        <title>The Global Catalogue of Microorganisms (GCM) 10K type strain sequencing project: providing services to taxonomists for standard genome sequencing and annotation.</title>
        <authorList>
            <consortium name="The Broad Institute Genomics Platform"/>
            <consortium name="The Broad Institute Genome Sequencing Center for Infectious Disease"/>
            <person name="Wu L."/>
            <person name="Ma J."/>
        </authorList>
    </citation>
    <scope>NUCLEOTIDE SEQUENCE [LARGE SCALE GENOMIC DNA]</scope>
    <source>
        <strain evidence="10">CCM 7526</strain>
    </source>
</reference>
<feature type="compositionally biased region" description="Basic and acidic residues" evidence="6">
    <location>
        <begin position="19"/>
        <end position="31"/>
    </location>
</feature>
<feature type="region of interest" description="Disordered" evidence="6">
    <location>
        <begin position="1"/>
        <end position="31"/>
    </location>
</feature>
<sequence length="189" mass="21338">MSANHFQPGIEPEGSGSLECERQARPRHGEDSSFEGFVAARLGALLRYATVLTCDPHQADDIVGEVMVRAAGRWRRIAAMDQPEAYVKRMVLNEFLSLRRRWGRVVPMSHEQLDSRAATVDPLAERQERDELVRRVGALPARQRAVIVLRYFEGHTFEEIAELMGSRASTVRAQASTALAKLRWEAEVR</sequence>
<organism evidence="9 10">
    <name type="scientific">Actinoplanes sichuanensis</name>
    <dbReference type="NCBI Taxonomy" id="512349"/>
    <lineage>
        <taxon>Bacteria</taxon>
        <taxon>Bacillati</taxon>
        <taxon>Actinomycetota</taxon>
        <taxon>Actinomycetes</taxon>
        <taxon>Micromonosporales</taxon>
        <taxon>Micromonosporaceae</taxon>
        <taxon>Actinoplanes</taxon>
    </lineage>
</organism>
<protein>
    <submittedName>
        <fullName evidence="9">SigE family RNA polymerase sigma factor</fullName>
    </submittedName>
</protein>